<dbReference type="Proteomes" id="UP000198287">
    <property type="component" value="Unassembled WGS sequence"/>
</dbReference>
<evidence type="ECO:0000313" key="3">
    <source>
        <dbReference type="EMBL" id="OXA64373.1"/>
    </source>
</evidence>
<evidence type="ECO:0000256" key="2">
    <source>
        <dbReference type="SAM" id="SignalP"/>
    </source>
</evidence>
<feature type="region of interest" description="Disordered" evidence="1">
    <location>
        <begin position="29"/>
        <end position="50"/>
    </location>
</feature>
<reference evidence="3 4" key="1">
    <citation type="submission" date="2015-12" db="EMBL/GenBank/DDBJ databases">
        <title>The genome of Folsomia candida.</title>
        <authorList>
            <person name="Faddeeva A."/>
            <person name="Derks M.F."/>
            <person name="Anvar Y."/>
            <person name="Smit S."/>
            <person name="Van Straalen N."/>
            <person name="Roelofs D."/>
        </authorList>
    </citation>
    <scope>NUCLEOTIDE SEQUENCE [LARGE SCALE GENOMIC DNA]</scope>
    <source>
        <strain evidence="3 4">VU population</strain>
        <tissue evidence="3">Whole body</tissue>
    </source>
</reference>
<gene>
    <name evidence="3" type="ORF">Fcan01_02667</name>
</gene>
<evidence type="ECO:0000313" key="4">
    <source>
        <dbReference type="Proteomes" id="UP000198287"/>
    </source>
</evidence>
<evidence type="ECO:0000256" key="1">
    <source>
        <dbReference type="SAM" id="MobiDB-lite"/>
    </source>
</evidence>
<proteinExistence type="predicted"/>
<accession>A0A226F3L3</accession>
<feature type="chain" id="PRO_5012578806" evidence="2">
    <location>
        <begin position="21"/>
        <end position="239"/>
    </location>
</feature>
<keyword evidence="4" id="KW-1185">Reference proteome</keyword>
<dbReference type="AlphaFoldDB" id="A0A226F3L3"/>
<organism evidence="3 4">
    <name type="scientific">Folsomia candida</name>
    <name type="common">Springtail</name>
    <dbReference type="NCBI Taxonomy" id="158441"/>
    <lineage>
        <taxon>Eukaryota</taxon>
        <taxon>Metazoa</taxon>
        <taxon>Ecdysozoa</taxon>
        <taxon>Arthropoda</taxon>
        <taxon>Hexapoda</taxon>
        <taxon>Collembola</taxon>
        <taxon>Entomobryomorpha</taxon>
        <taxon>Isotomoidea</taxon>
        <taxon>Isotomidae</taxon>
        <taxon>Proisotominae</taxon>
        <taxon>Folsomia</taxon>
    </lineage>
</organism>
<feature type="compositionally biased region" description="Basic residues" evidence="1">
    <location>
        <begin position="29"/>
        <end position="41"/>
    </location>
</feature>
<name>A0A226F3L3_FOLCA</name>
<comment type="caution">
    <text evidence="3">The sequence shown here is derived from an EMBL/GenBank/DDBJ whole genome shotgun (WGS) entry which is preliminary data.</text>
</comment>
<sequence length="239" mass="26784">MKHPSWRSVVVLITIGVILSATLVDARRSEKRKSGKGKNPHKGIPSSAKGAKLESKSVIEAGCIPKKAVKDLKIEFINKVAAWYVPVASKYFYYRWGEALINRSLGASELPNLCMKWLFLAPTTPKGKYNVLVGGYHHAVTQLCQDTGYETQTCEAVKGSSEYHKGADNVATIVATDNKKWFMMARCIQKKYKDWAIFTADRKSLDTALYKKIIAEAKNQGFDPKYVENAKYDKCPKKI</sequence>
<feature type="signal peptide" evidence="2">
    <location>
        <begin position="1"/>
        <end position="20"/>
    </location>
</feature>
<protein>
    <submittedName>
        <fullName evidence="3">Uncharacterized protein</fullName>
    </submittedName>
</protein>
<keyword evidence="2" id="KW-0732">Signal</keyword>
<dbReference type="EMBL" id="LNIX01000001">
    <property type="protein sequence ID" value="OXA64373.1"/>
    <property type="molecule type" value="Genomic_DNA"/>
</dbReference>